<evidence type="ECO:0000256" key="1">
    <source>
        <dbReference type="SAM" id="Phobius"/>
    </source>
</evidence>
<dbReference type="Proteomes" id="UP001454036">
    <property type="component" value="Unassembled WGS sequence"/>
</dbReference>
<keyword evidence="3" id="KW-1185">Reference proteome</keyword>
<keyword evidence="1" id="KW-1133">Transmembrane helix</keyword>
<evidence type="ECO:0000313" key="2">
    <source>
        <dbReference type="EMBL" id="GAA0183942.1"/>
    </source>
</evidence>
<keyword evidence="1" id="KW-0472">Membrane</keyword>
<evidence type="ECO:0000313" key="3">
    <source>
        <dbReference type="Proteomes" id="UP001454036"/>
    </source>
</evidence>
<organism evidence="2 3">
    <name type="scientific">Lithospermum erythrorhizon</name>
    <name type="common">Purple gromwell</name>
    <name type="synonym">Lithospermum officinale var. erythrorhizon</name>
    <dbReference type="NCBI Taxonomy" id="34254"/>
    <lineage>
        <taxon>Eukaryota</taxon>
        <taxon>Viridiplantae</taxon>
        <taxon>Streptophyta</taxon>
        <taxon>Embryophyta</taxon>
        <taxon>Tracheophyta</taxon>
        <taxon>Spermatophyta</taxon>
        <taxon>Magnoliopsida</taxon>
        <taxon>eudicotyledons</taxon>
        <taxon>Gunneridae</taxon>
        <taxon>Pentapetalae</taxon>
        <taxon>asterids</taxon>
        <taxon>lamiids</taxon>
        <taxon>Boraginales</taxon>
        <taxon>Boraginaceae</taxon>
        <taxon>Boraginoideae</taxon>
        <taxon>Lithospermeae</taxon>
        <taxon>Lithospermum</taxon>
    </lineage>
</organism>
<feature type="transmembrane region" description="Helical" evidence="1">
    <location>
        <begin position="23"/>
        <end position="41"/>
    </location>
</feature>
<sequence length="135" mass="15785">MSSYGSAGKSNIEDHQKTKWCPIYDFGYLVGFIIDGIFIVLHKRKIHKDLEICETVVGDGIKKIVSDYLDSTFNLRKRKIKFGKFCFPLYGSEFVYKRPFKGHIRSEDDVADYNNDDPVDEKITNINFYWIRVDV</sequence>
<dbReference type="AlphaFoldDB" id="A0AAV3RU45"/>
<proteinExistence type="predicted"/>
<accession>A0AAV3RU45</accession>
<dbReference type="EMBL" id="BAABME010029637">
    <property type="protein sequence ID" value="GAA0183942.1"/>
    <property type="molecule type" value="Genomic_DNA"/>
</dbReference>
<keyword evidence="1" id="KW-0812">Transmembrane</keyword>
<protein>
    <submittedName>
        <fullName evidence="2">Uncharacterized protein</fullName>
    </submittedName>
</protein>
<name>A0AAV3RU45_LITER</name>
<gene>
    <name evidence="2" type="ORF">LIER_42490</name>
</gene>
<reference evidence="2 3" key="1">
    <citation type="submission" date="2024-01" db="EMBL/GenBank/DDBJ databases">
        <title>The complete chloroplast genome sequence of Lithospermum erythrorhizon: insights into the phylogenetic relationship among Boraginaceae species and the maternal lineages of purple gromwells.</title>
        <authorList>
            <person name="Okada T."/>
            <person name="Watanabe K."/>
        </authorList>
    </citation>
    <scope>NUCLEOTIDE SEQUENCE [LARGE SCALE GENOMIC DNA]</scope>
</reference>
<comment type="caution">
    <text evidence="2">The sequence shown here is derived from an EMBL/GenBank/DDBJ whole genome shotgun (WGS) entry which is preliminary data.</text>
</comment>